<dbReference type="InterPro" id="IPR036186">
    <property type="entry name" value="Serpin_sf"/>
</dbReference>
<dbReference type="InterPro" id="IPR000215">
    <property type="entry name" value="Serpin_fam"/>
</dbReference>
<dbReference type="InterPro" id="IPR042185">
    <property type="entry name" value="Serpin_sf_2"/>
</dbReference>
<dbReference type="GO" id="GO:0004867">
    <property type="term" value="F:serine-type endopeptidase inhibitor activity"/>
    <property type="evidence" value="ECO:0007669"/>
    <property type="project" value="InterPro"/>
</dbReference>
<dbReference type="InterPro" id="IPR042178">
    <property type="entry name" value="Serpin_sf_1"/>
</dbReference>
<proteinExistence type="inferred from homology"/>
<evidence type="ECO:0000256" key="1">
    <source>
        <dbReference type="ARBA" id="ARBA00009500"/>
    </source>
</evidence>
<dbReference type="Gene3D" id="2.30.39.10">
    <property type="entry name" value="Alpha-1-antitrypsin, domain 1"/>
    <property type="match status" value="1"/>
</dbReference>
<comment type="similarity">
    <text evidence="1">Belongs to the serpin family.</text>
</comment>
<evidence type="ECO:0000259" key="2">
    <source>
        <dbReference type="Pfam" id="PF00079"/>
    </source>
</evidence>
<dbReference type="Proteomes" id="UP000029120">
    <property type="component" value="Chromosome 5"/>
</dbReference>
<dbReference type="EMBL" id="CM002873">
    <property type="protein sequence ID" value="KFK33926.1"/>
    <property type="molecule type" value="Genomic_DNA"/>
</dbReference>
<sequence length="238" mass="26562">MKNQNDIAMFLAEKVISSEAKETNFVFSPASINVVLTMVAATTENKTLRSDIISLLKSSSTDELNAVFREMASLVLADGSKSGGPKISAVNGVWMEQTLSVKPSLKDLFENFFKATFAQVDFRSKLNKCARSSSKQYIADYDGFKVLKLPFKQNGDINRQFSMYFYLPDAKNGLDNLGERMASIPGFVDSHIPRREDKVGEFRIPKFKIELGFEATNAFKLEVPLFHKACVEIDEDGA</sequence>
<dbReference type="Gramene" id="KFK33926">
    <property type="protein sequence ID" value="KFK33926"/>
    <property type="gene ID" value="AALP_AA5G078900"/>
</dbReference>
<dbReference type="OrthoDB" id="1063785at2759"/>
<protein>
    <recommendedName>
        <fullName evidence="2">Serpin domain-containing protein</fullName>
    </recommendedName>
</protein>
<dbReference type="PANTHER" id="PTHR11461">
    <property type="entry name" value="SERINE PROTEASE INHIBITOR, SERPIN"/>
    <property type="match status" value="1"/>
</dbReference>
<evidence type="ECO:0000313" key="3">
    <source>
        <dbReference type="EMBL" id="KFK33926.1"/>
    </source>
</evidence>
<evidence type="ECO:0000313" key="4">
    <source>
        <dbReference type="Proteomes" id="UP000029120"/>
    </source>
</evidence>
<dbReference type="SUPFAM" id="SSF56574">
    <property type="entry name" value="Serpins"/>
    <property type="match status" value="1"/>
</dbReference>
<feature type="domain" description="Serpin" evidence="2">
    <location>
        <begin position="139"/>
        <end position="218"/>
    </location>
</feature>
<feature type="domain" description="Serpin" evidence="2">
    <location>
        <begin position="3"/>
        <end position="127"/>
    </location>
</feature>
<keyword evidence="4" id="KW-1185">Reference proteome</keyword>
<dbReference type="PANTHER" id="PTHR11461:SF347">
    <property type="entry name" value="SERINE PROTEASE INHIBITOR (SERPIN) FAMILY PROTEIN-RELATED"/>
    <property type="match status" value="1"/>
</dbReference>
<dbReference type="GO" id="GO:0005615">
    <property type="term" value="C:extracellular space"/>
    <property type="evidence" value="ECO:0007669"/>
    <property type="project" value="InterPro"/>
</dbReference>
<accession>A0A087GVM4</accession>
<dbReference type="Gene3D" id="3.30.497.10">
    <property type="entry name" value="Antithrombin, subunit I, domain 2"/>
    <property type="match status" value="2"/>
</dbReference>
<dbReference type="eggNOG" id="KOG2392">
    <property type="taxonomic scope" value="Eukaryota"/>
</dbReference>
<name>A0A087GVM4_ARAAL</name>
<reference evidence="4" key="1">
    <citation type="journal article" date="2015" name="Nat. Plants">
        <title>Genome expansion of Arabis alpina linked with retrotransposition and reduced symmetric DNA methylation.</title>
        <authorList>
            <person name="Willing E.M."/>
            <person name="Rawat V."/>
            <person name="Mandakova T."/>
            <person name="Maumus F."/>
            <person name="James G.V."/>
            <person name="Nordstroem K.J."/>
            <person name="Becker C."/>
            <person name="Warthmann N."/>
            <person name="Chica C."/>
            <person name="Szarzynska B."/>
            <person name="Zytnicki M."/>
            <person name="Albani M.C."/>
            <person name="Kiefer C."/>
            <person name="Bergonzi S."/>
            <person name="Castaings L."/>
            <person name="Mateos J.L."/>
            <person name="Berns M.C."/>
            <person name="Bujdoso N."/>
            <person name="Piofczyk T."/>
            <person name="de Lorenzo L."/>
            <person name="Barrero-Sicilia C."/>
            <person name="Mateos I."/>
            <person name="Piednoel M."/>
            <person name="Hagmann J."/>
            <person name="Chen-Min-Tao R."/>
            <person name="Iglesias-Fernandez R."/>
            <person name="Schuster S.C."/>
            <person name="Alonso-Blanco C."/>
            <person name="Roudier F."/>
            <person name="Carbonero P."/>
            <person name="Paz-Ares J."/>
            <person name="Davis S.J."/>
            <person name="Pecinka A."/>
            <person name="Quesneville H."/>
            <person name="Colot V."/>
            <person name="Lysak M.A."/>
            <person name="Weigel D."/>
            <person name="Coupland G."/>
            <person name="Schneeberger K."/>
        </authorList>
    </citation>
    <scope>NUCLEOTIDE SEQUENCE [LARGE SCALE GENOMIC DNA]</scope>
    <source>
        <strain evidence="4">cv. Pajares</strain>
    </source>
</reference>
<gene>
    <name evidence="3" type="ordered locus">AALP_Aa5g078900</name>
</gene>
<dbReference type="AlphaFoldDB" id="A0A087GVM4"/>
<dbReference type="MEROPS" id="I04.032"/>
<dbReference type="InterPro" id="IPR023796">
    <property type="entry name" value="Serpin_dom"/>
</dbReference>
<organism evidence="3 4">
    <name type="scientific">Arabis alpina</name>
    <name type="common">Alpine rock-cress</name>
    <dbReference type="NCBI Taxonomy" id="50452"/>
    <lineage>
        <taxon>Eukaryota</taxon>
        <taxon>Viridiplantae</taxon>
        <taxon>Streptophyta</taxon>
        <taxon>Embryophyta</taxon>
        <taxon>Tracheophyta</taxon>
        <taxon>Spermatophyta</taxon>
        <taxon>Magnoliopsida</taxon>
        <taxon>eudicotyledons</taxon>
        <taxon>Gunneridae</taxon>
        <taxon>Pentapetalae</taxon>
        <taxon>rosids</taxon>
        <taxon>malvids</taxon>
        <taxon>Brassicales</taxon>
        <taxon>Brassicaceae</taxon>
        <taxon>Arabideae</taxon>
        <taxon>Arabis</taxon>
    </lineage>
</organism>
<dbReference type="OMA" id="EEILISM"/>
<dbReference type="Pfam" id="PF00079">
    <property type="entry name" value="Serpin"/>
    <property type="match status" value="2"/>
</dbReference>